<organism evidence="2 3">
    <name type="scientific">Rheinheimera aquimaris</name>
    <dbReference type="NCBI Taxonomy" id="412437"/>
    <lineage>
        <taxon>Bacteria</taxon>
        <taxon>Pseudomonadati</taxon>
        <taxon>Pseudomonadota</taxon>
        <taxon>Gammaproteobacteria</taxon>
        <taxon>Chromatiales</taxon>
        <taxon>Chromatiaceae</taxon>
        <taxon>Rheinheimera</taxon>
    </lineage>
</organism>
<evidence type="ECO:0000313" key="2">
    <source>
        <dbReference type="EMBL" id="GAA0559565.1"/>
    </source>
</evidence>
<keyword evidence="3" id="KW-1185">Reference proteome</keyword>
<comment type="caution">
    <text evidence="2">The sequence shown here is derived from an EMBL/GenBank/DDBJ whole genome shotgun (WGS) entry which is preliminary data.</text>
</comment>
<sequence length="134" mass="15075">MADFLFVYGTLRRACAHPMHAVLAADSRYVGIAHYQGKLYRVSHYPGVVPSDNPAQQVVGEVYQLLKPAQTLAELDRYEECSADFPPPQEYRRVLQLVTLENGDSVNAWVYLYNHSTDKLTAILSGDFLNQGIE</sequence>
<dbReference type="RefSeq" id="WP_226767425.1">
    <property type="nucleotide sequence ID" value="NZ_BAAAEO010000004.1"/>
</dbReference>
<feature type="domain" description="Gamma-glutamylcyclotransferase AIG2-like" evidence="1">
    <location>
        <begin position="5"/>
        <end position="129"/>
    </location>
</feature>
<reference evidence="2 3" key="1">
    <citation type="journal article" date="2019" name="Int. J. Syst. Evol. Microbiol.">
        <title>The Global Catalogue of Microorganisms (GCM) 10K type strain sequencing project: providing services to taxonomists for standard genome sequencing and annotation.</title>
        <authorList>
            <consortium name="The Broad Institute Genomics Platform"/>
            <consortium name="The Broad Institute Genome Sequencing Center for Infectious Disease"/>
            <person name="Wu L."/>
            <person name="Ma J."/>
        </authorList>
    </citation>
    <scope>NUCLEOTIDE SEQUENCE [LARGE SCALE GENOMIC DNA]</scope>
    <source>
        <strain evidence="2 3">JCM 14331</strain>
    </source>
</reference>
<evidence type="ECO:0000259" key="1">
    <source>
        <dbReference type="Pfam" id="PF06094"/>
    </source>
</evidence>
<dbReference type="EMBL" id="BAAAEO010000004">
    <property type="protein sequence ID" value="GAA0559565.1"/>
    <property type="molecule type" value="Genomic_DNA"/>
</dbReference>
<accession>A0ABN1E678</accession>
<dbReference type="CDD" id="cd06661">
    <property type="entry name" value="GGCT_like"/>
    <property type="match status" value="1"/>
</dbReference>
<proteinExistence type="predicted"/>
<dbReference type="InterPro" id="IPR009288">
    <property type="entry name" value="AIG2-like_dom"/>
</dbReference>
<dbReference type="Proteomes" id="UP001501169">
    <property type="component" value="Unassembled WGS sequence"/>
</dbReference>
<protein>
    <submittedName>
        <fullName evidence="2">Gamma-glutamylcyclotransferase</fullName>
    </submittedName>
</protein>
<dbReference type="SUPFAM" id="SSF110857">
    <property type="entry name" value="Gamma-glutamyl cyclotransferase-like"/>
    <property type="match status" value="1"/>
</dbReference>
<dbReference type="InterPro" id="IPR013024">
    <property type="entry name" value="GGCT-like"/>
</dbReference>
<dbReference type="Gene3D" id="3.10.490.10">
    <property type="entry name" value="Gamma-glutamyl cyclotransferase-like"/>
    <property type="match status" value="1"/>
</dbReference>
<gene>
    <name evidence="2" type="ORF">GCM10009098_29490</name>
</gene>
<evidence type="ECO:0000313" key="3">
    <source>
        <dbReference type="Proteomes" id="UP001501169"/>
    </source>
</evidence>
<dbReference type="Pfam" id="PF06094">
    <property type="entry name" value="GGACT"/>
    <property type="match status" value="1"/>
</dbReference>
<dbReference type="InterPro" id="IPR036568">
    <property type="entry name" value="GGCT-like_sf"/>
</dbReference>
<name>A0ABN1E678_9GAMM</name>